<protein>
    <recommendedName>
        <fullName evidence="3">ABM domain-containing protein</fullName>
    </recommendedName>
</protein>
<evidence type="ECO:0000313" key="1">
    <source>
        <dbReference type="EMBL" id="GGM70085.1"/>
    </source>
</evidence>
<dbReference type="Proteomes" id="UP000637578">
    <property type="component" value="Unassembled WGS sequence"/>
</dbReference>
<dbReference type="AlphaFoldDB" id="A0A8J3CHG6"/>
<gene>
    <name evidence="1" type="ORF">GCM10012275_45670</name>
</gene>
<sequence>MTGHPGPLPQIDRPDAGLVLISRWYVGTPDQQRAVLDHSLGRWDQLPWPDGLLSVNGYTSTDGDTVMTYAQWTSDKAFRLFDQARPAIDGPVTEACPG</sequence>
<reference evidence="1" key="2">
    <citation type="submission" date="2020-09" db="EMBL/GenBank/DDBJ databases">
        <authorList>
            <person name="Sun Q."/>
            <person name="Zhou Y."/>
        </authorList>
    </citation>
    <scope>NUCLEOTIDE SEQUENCE</scope>
    <source>
        <strain evidence="1">CGMCC 4.5737</strain>
    </source>
</reference>
<accession>A0A8J3CHG6</accession>
<name>A0A8J3CHG6_9PSEU</name>
<dbReference type="SUPFAM" id="SSF54909">
    <property type="entry name" value="Dimeric alpha+beta barrel"/>
    <property type="match status" value="1"/>
</dbReference>
<reference evidence="1" key="1">
    <citation type="journal article" date="2014" name="Int. J. Syst. Evol. Microbiol.">
        <title>Complete genome sequence of Corynebacterium casei LMG S-19264T (=DSM 44701T), isolated from a smear-ripened cheese.</title>
        <authorList>
            <consortium name="US DOE Joint Genome Institute (JGI-PGF)"/>
            <person name="Walter F."/>
            <person name="Albersmeier A."/>
            <person name="Kalinowski J."/>
            <person name="Ruckert C."/>
        </authorList>
    </citation>
    <scope>NUCLEOTIDE SEQUENCE</scope>
    <source>
        <strain evidence="1">CGMCC 4.5737</strain>
    </source>
</reference>
<evidence type="ECO:0000313" key="2">
    <source>
        <dbReference type="Proteomes" id="UP000637578"/>
    </source>
</evidence>
<dbReference type="EMBL" id="BMMK01000024">
    <property type="protein sequence ID" value="GGM70085.1"/>
    <property type="molecule type" value="Genomic_DNA"/>
</dbReference>
<comment type="caution">
    <text evidence="1">The sequence shown here is derived from an EMBL/GenBank/DDBJ whole genome shotgun (WGS) entry which is preliminary data.</text>
</comment>
<evidence type="ECO:0008006" key="3">
    <source>
        <dbReference type="Google" id="ProtNLM"/>
    </source>
</evidence>
<dbReference type="Gene3D" id="3.30.70.100">
    <property type="match status" value="1"/>
</dbReference>
<dbReference type="InterPro" id="IPR011008">
    <property type="entry name" value="Dimeric_a/b-barrel"/>
</dbReference>
<keyword evidence="2" id="KW-1185">Reference proteome</keyword>
<proteinExistence type="predicted"/>
<dbReference type="RefSeq" id="WP_189060447.1">
    <property type="nucleotide sequence ID" value="NZ_BMMK01000024.1"/>
</dbReference>
<organism evidence="1 2">
    <name type="scientific">Longimycelium tulufanense</name>
    <dbReference type="NCBI Taxonomy" id="907463"/>
    <lineage>
        <taxon>Bacteria</taxon>
        <taxon>Bacillati</taxon>
        <taxon>Actinomycetota</taxon>
        <taxon>Actinomycetes</taxon>
        <taxon>Pseudonocardiales</taxon>
        <taxon>Pseudonocardiaceae</taxon>
        <taxon>Longimycelium</taxon>
    </lineage>
</organism>